<proteinExistence type="predicted"/>
<dbReference type="Proteomes" id="UP000319771">
    <property type="component" value="Unassembled WGS sequence"/>
</dbReference>
<evidence type="ECO:0000313" key="1">
    <source>
        <dbReference type="EMBL" id="TMQ71231.1"/>
    </source>
</evidence>
<dbReference type="InterPro" id="IPR029063">
    <property type="entry name" value="SAM-dependent_MTases_sf"/>
</dbReference>
<dbReference type="EMBL" id="VBPB01000177">
    <property type="protein sequence ID" value="TMQ71231.1"/>
    <property type="molecule type" value="Genomic_DNA"/>
</dbReference>
<protein>
    <recommendedName>
        <fullName evidence="3">Methyltransferase domain-containing protein</fullName>
    </recommendedName>
</protein>
<sequence>MGFPRRVAPEQLDALAAQDAAAIQSRRDLQRLNVMMGQPAAIARPLAAHAAARPIRRLIDLGGGDGTLLLQVARRLASCYRGVQGVVVDRHRLVSPRTREAFAALGWGLEAATADAFEWLRCAPPQAGTVVIANLFLHHLLEAPLGALLAQVAAQAELFVACEPRRSRFTLGASGLVGWIGCNAVTRHDATTSVRAGFTDRELSRLWPAGEDWRTEEGPTGLFSHSFVASRRGG</sequence>
<dbReference type="SUPFAM" id="SSF53335">
    <property type="entry name" value="S-adenosyl-L-methionine-dependent methyltransferases"/>
    <property type="match status" value="1"/>
</dbReference>
<comment type="caution">
    <text evidence="1">The sequence shown here is derived from an EMBL/GenBank/DDBJ whole genome shotgun (WGS) entry which is preliminary data.</text>
</comment>
<gene>
    <name evidence="1" type="ORF">E6K81_10585</name>
</gene>
<reference evidence="1 2" key="1">
    <citation type="journal article" date="2019" name="Nat. Microbiol.">
        <title>Mediterranean grassland soil C-N compound turnover is dependent on rainfall and depth, and is mediated by genomically divergent microorganisms.</title>
        <authorList>
            <person name="Diamond S."/>
            <person name="Andeer P.F."/>
            <person name="Li Z."/>
            <person name="Crits-Christoph A."/>
            <person name="Burstein D."/>
            <person name="Anantharaman K."/>
            <person name="Lane K.R."/>
            <person name="Thomas B.C."/>
            <person name="Pan C."/>
            <person name="Northen T.R."/>
            <person name="Banfield J.F."/>
        </authorList>
    </citation>
    <scope>NUCLEOTIDE SEQUENCE [LARGE SCALE GENOMIC DNA]</scope>
    <source>
        <strain evidence="1">WS_11</strain>
    </source>
</reference>
<organism evidence="1 2">
    <name type="scientific">Eiseniibacteriota bacterium</name>
    <dbReference type="NCBI Taxonomy" id="2212470"/>
    <lineage>
        <taxon>Bacteria</taxon>
        <taxon>Candidatus Eiseniibacteriota</taxon>
    </lineage>
</organism>
<dbReference type="Gene3D" id="3.40.50.150">
    <property type="entry name" value="Vaccinia Virus protein VP39"/>
    <property type="match status" value="1"/>
</dbReference>
<evidence type="ECO:0000313" key="2">
    <source>
        <dbReference type="Proteomes" id="UP000319771"/>
    </source>
</evidence>
<dbReference type="AlphaFoldDB" id="A0A538U5S0"/>
<evidence type="ECO:0008006" key="3">
    <source>
        <dbReference type="Google" id="ProtNLM"/>
    </source>
</evidence>
<accession>A0A538U5S0</accession>
<name>A0A538U5S0_UNCEI</name>